<organism evidence="1 2">
    <name type="scientific">Pallidibacillus pasinlerensis</name>
    <dbReference type="NCBI Taxonomy" id="2703818"/>
    <lineage>
        <taxon>Bacteria</taxon>
        <taxon>Bacillati</taxon>
        <taxon>Bacillota</taxon>
        <taxon>Bacilli</taxon>
        <taxon>Bacillales</taxon>
        <taxon>Bacillaceae</taxon>
        <taxon>Pallidibacillus</taxon>
    </lineage>
</organism>
<protein>
    <submittedName>
        <fullName evidence="1">Uncharacterized protein</fullName>
    </submittedName>
</protein>
<dbReference type="EMBL" id="JAACYS010000003">
    <property type="protein sequence ID" value="NCU16428.1"/>
    <property type="molecule type" value="Genomic_DNA"/>
</dbReference>
<sequence length="60" mass="7085">MYRDNRMNFDQMLKAIETAYEHLQNDESAQEAIQSLKEAEQNIQQAINFNLSAPIFRTHQ</sequence>
<keyword evidence="2" id="KW-1185">Reference proteome</keyword>
<reference evidence="1 2" key="1">
    <citation type="submission" date="2020-01" db="EMBL/GenBank/DDBJ databases">
        <title>A novel Bacillus sp. from Pasinler.</title>
        <authorList>
            <person name="Adiguzel A."/>
            <person name="Ay H."/>
            <person name="Baltaci M.O."/>
        </authorList>
    </citation>
    <scope>NUCLEOTIDE SEQUENCE [LARGE SCALE GENOMIC DNA]</scope>
    <source>
        <strain evidence="1 2">P1</strain>
    </source>
</reference>
<dbReference type="Proteomes" id="UP000743899">
    <property type="component" value="Unassembled WGS sequence"/>
</dbReference>
<comment type="caution">
    <text evidence="1">The sequence shown here is derived from an EMBL/GenBank/DDBJ whole genome shotgun (WGS) entry which is preliminary data.</text>
</comment>
<dbReference type="RefSeq" id="WP_161919259.1">
    <property type="nucleotide sequence ID" value="NZ_JAACYS010000003.1"/>
</dbReference>
<evidence type="ECO:0000313" key="2">
    <source>
        <dbReference type="Proteomes" id="UP000743899"/>
    </source>
</evidence>
<name>A0ABW9ZZ32_9BACI</name>
<gene>
    <name evidence="1" type="ORF">GW534_01380</name>
</gene>
<proteinExistence type="predicted"/>
<accession>A0ABW9ZZ32</accession>
<evidence type="ECO:0000313" key="1">
    <source>
        <dbReference type="EMBL" id="NCU16428.1"/>
    </source>
</evidence>